<feature type="region of interest" description="Disordered" evidence="1">
    <location>
        <begin position="689"/>
        <end position="718"/>
    </location>
</feature>
<evidence type="ECO:0000256" key="1">
    <source>
        <dbReference type="SAM" id="MobiDB-lite"/>
    </source>
</evidence>
<reference evidence="2" key="1">
    <citation type="journal article" date="2019" name="Sci. Rep.">
        <title>Draft genome of Tanacetum cinerariifolium, the natural source of mosquito coil.</title>
        <authorList>
            <person name="Yamashiro T."/>
            <person name="Shiraishi A."/>
            <person name="Satake H."/>
            <person name="Nakayama K."/>
        </authorList>
    </citation>
    <scope>NUCLEOTIDE SEQUENCE</scope>
</reference>
<comment type="caution">
    <text evidence="2">The sequence shown here is derived from an EMBL/GenBank/DDBJ whole genome shotgun (WGS) entry which is preliminary data.</text>
</comment>
<gene>
    <name evidence="2" type="ORF">Tci_001186</name>
</gene>
<feature type="compositionally biased region" description="Basic residues" evidence="1">
    <location>
        <begin position="176"/>
        <end position="188"/>
    </location>
</feature>
<name>A0A699GKJ8_TANCI</name>
<dbReference type="AlphaFoldDB" id="A0A699GKJ8"/>
<dbReference type="PANTHER" id="PTHR11439">
    <property type="entry name" value="GAG-POL-RELATED RETROTRANSPOSON"/>
    <property type="match status" value="1"/>
</dbReference>
<sequence>MSTENGVNSLAPNHAHNSNFSLLLVLGRERLTGPNYMDWMRNLRFTLRYENKEYVLDEKIPTIDDDSTQEEIESHQKHYDDANKVSCIMTSSMRPKLQKTFENPWAYKMNQQLKEMFQAKAIKERLDVVKSLMKKTSIIELYSLLQTTEQGIKKIVVPFTLAALVLTVDHNAKKRKTSHFNRKGKATKGKSDCGSKRKAESEIAPTSDPKKAVCFYCNTKGHWKLCALVSNEQEKDSIIELHSLLQTTEQGIKKIDLPSTSAALVMTVDHNAKKRKTSHSNWKGKATKGKSDRGSKRKAESEITPTSDPKEAGLKESRRLKHGEFNLVMENRKIMHVIRIGNNTSNKVLGYALETTAHILNLVPTKKVSNTPFEMWKGKRPSLGHIKIWGFEVYVRREAQDKLEARFEKCPFVGYKDYVVCSSRGVFHEREMISKEDSVSKIDLEEIQESSDKEPIVNTDTKQEVVTPVKPDDISLPIRKTSGRVSKPPQFYYGFHIKEDKISDSTLSELDELLTTRKRWKALRMLSGRIHFLKDPGFHASVGLRDPFDDLCYRDRSKRLIGISQNTYLDKILKRFKIENSKKGNLPLHHGIKIRKDLCPKTDEELDRMSRVPYASVVGSIMYAMTCTRPDVSFALSMLSRHHQNPYEGHWTAVNNILKYLRNTKDGFLVYGGEEELRVTGYYDASWQTNKDDSHSQSSWTKVETPPDSPPITVADPDNQSMWPSTRIVALTSSFAIIQVSISNNFLIKGTHMQMIRDNQFDGRIRSDTHRHVADFLEISNLFQYGENQEEAVKLRTFLFSLSGEAKTWLNELDEGTITSHGLTKVMVIQTFYRGLDDPTQEILDAEGIFLYKTPNKAFKILEDKVNVKAIKEEEINSIPTVPNPKPINFNSPTVSPFLKDYTVHIIYTNVKTFVDDVLPNLVGDKELKSSDVIGNGSMTKKKIKKDDMGFSKPQNIESNKEVRPLGILSLGPYKPTTILVQTVAATDDSLAILEHTTVETPMNMSPENKAHFQAKKEAIHLILTGIRDKIYSTVDACQTVQEMWEAIERLQQEELALIAKYFKKIYKPTNNNLRTSSNLRNKNVDTTLRYKNDNQSGQFGNQRTVNVAGARENNAESQKGLKTLYHKEKMLLCKQAEQGVSLQAELYDWQADTDEEIDEQEFEAHYSYMAKIQEVPTADSGTDSEPLESIQNDIGYNVFANDLQHSEQSESISNTCLVETDDSNVIPNSLDM</sequence>
<proteinExistence type="predicted"/>
<accession>A0A699GKJ8</accession>
<dbReference type="EMBL" id="BKCJ010000051">
    <property type="protein sequence ID" value="GEU29208.1"/>
    <property type="molecule type" value="Genomic_DNA"/>
</dbReference>
<feature type="region of interest" description="Disordered" evidence="1">
    <location>
        <begin position="271"/>
        <end position="316"/>
    </location>
</feature>
<feature type="compositionally biased region" description="Basic and acidic residues" evidence="1">
    <location>
        <begin position="189"/>
        <end position="201"/>
    </location>
</feature>
<protein>
    <submittedName>
        <fullName evidence="2">Retrotransposon protein, putative, Ty1-copia subclass</fullName>
    </submittedName>
</protein>
<dbReference type="PANTHER" id="PTHR11439:SF496">
    <property type="entry name" value="RNA-DIRECTED DNA POLYMERASE"/>
    <property type="match status" value="1"/>
</dbReference>
<evidence type="ECO:0000313" key="2">
    <source>
        <dbReference type="EMBL" id="GEU29208.1"/>
    </source>
</evidence>
<organism evidence="2">
    <name type="scientific">Tanacetum cinerariifolium</name>
    <name type="common">Dalmatian daisy</name>
    <name type="synonym">Chrysanthemum cinerariifolium</name>
    <dbReference type="NCBI Taxonomy" id="118510"/>
    <lineage>
        <taxon>Eukaryota</taxon>
        <taxon>Viridiplantae</taxon>
        <taxon>Streptophyta</taxon>
        <taxon>Embryophyta</taxon>
        <taxon>Tracheophyta</taxon>
        <taxon>Spermatophyta</taxon>
        <taxon>Magnoliopsida</taxon>
        <taxon>eudicotyledons</taxon>
        <taxon>Gunneridae</taxon>
        <taxon>Pentapetalae</taxon>
        <taxon>asterids</taxon>
        <taxon>campanulids</taxon>
        <taxon>Asterales</taxon>
        <taxon>Asteraceae</taxon>
        <taxon>Asteroideae</taxon>
        <taxon>Anthemideae</taxon>
        <taxon>Anthemidinae</taxon>
        <taxon>Tanacetum</taxon>
    </lineage>
</organism>
<feature type="region of interest" description="Disordered" evidence="1">
    <location>
        <begin position="176"/>
        <end position="204"/>
    </location>
</feature>
<feature type="compositionally biased region" description="Basic and acidic residues" evidence="1">
    <location>
        <begin position="289"/>
        <end position="301"/>
    </location>
</feature>